<evidence type="ECO:0000313" key="18">
    <source>
        <dbReference type="Proteomes" id="UP000886879"/>
    </source>
</evidence>
<evidence type="ECO:0000256" key="14">
    <source>
        <dbReference type="RuleBase" id="RU000591"/>
    </source>
</evidence>
<dbReference type="Gene3D" id="2.30.130.40">
    <property type="entry name" value="LON domain-like"/>
    <property type="match status" value="1"/>
</dbReference>
<evidence type="ECO:0000313" key="17">
    <source>
        <dbReference type="EMBL" id="HIQ61546.1"/>
    </source>
</evidence>
<keyword evidence="4 9" id="KW-0547">Nucleotide-binding</keyword>
<dbReference type="SMART" id="SM00382">
    <property type="entry name" value="AAA"/>
    <property type="match status" value="1"/>
</dbReference>
<dbReference type="PANTHER" id="PTHR10046">
    <property type="entry name" value="ATP DEPENDENT LON PROTEASE FAMILY MEMBER"/>
    <property type="match status" value="1"/>
</dbReference>
<keyword evidence="8 9" id="KW-0346">Stress response</keyword>
<evidence type="ECO:0000256" key="5">
    <source>
        <dbReference type="ARBA" id="ARBA00022801"/>
    </source>
</evidence>
<proteinExistence type="evidence at transcript level"/>
<comment type="function">
    <text evidence="9">ATP-dependent serine protease that mediates the selective degradation of mutant and abnormal proteins as well as certain short-lived regulatory proteins. Required for cellular homeostasis and for survival from DNA damage and developmental changes induced by stress. Degrades polypeptides processively to yield small peptide fragments that are 5 to 10 amino acids long. Binds to DNA in a double-stranded, site-specific manner.</text>
</comment>
<dbReference type="InterPro" id="IPR046336">
    <property type="entry name" value="Lon_prtase_N_sf"/>
</dbReference>
<dbReference type="Pfam" id="PF00004">
    <property type="entry name" value="AAA"/>
    <property type="match status" value="1"/>
</dbReference>
<feature type="active site" evidence="9 11">
    <location>
        <position position="726"/>
    </location>
</feature>
<gene>
    <name evidence="9 17" type="primary">lon</name>
    <name evidence="17" type="ORF">IAD31_08160</name>
</gene>
<dbReference type="InterPro" id="IPR014721">
    <property type="entry name" value="Ribsml_uS5_D2-typ_fold_subgr"/>
</dbReference>
<dbReference type="GO" id="GO:0034605">
    <property type="term" value="P:cellular response to heat"/>
    <property type="evidence" value="ECO:0007669"/>
    <property type="project" value="UniProtKB-UniRule"/>
</dbReference>
<dbReference type="Pfam" id="PF02190">
    <property type="entry name" value="LON_substr_bdg"/>
    <property type="match status" value="1"/>
</dbReference>
<dbReference type="InterPro" id="IPR003593">
    <property type="entry name" value="AAA+_ATPase"/>
</dbReference>
<evidence type="ECO:0000256" key="10">
    <source>
        <dbReference type="PIRNR" id="PIRNR001174"/>
    </source>
</evidence>
<dbReference type="Gene3D" id="3.30.230.10">
    <property type="match status" value="1"/>
</dbReference>
<dbReference type="PROSITE" id="PS01046">
    <property type="entry name" value="LON_SER"/>
    <property type="match status" value="1"/>
</dbReference>
<dbReference type="SUPFAM" id="SSF54211">
    <property type="entry name" value="Ribosomal protein S5 domain 2-like"/>
    <property type="match status" value="1"/>
</dbReference>
<evidence type="ECO:0000256" key="12">
    <source>
        <dbReference type="PIRSR" id="PIRSR001174-2"/>
    </source>
</evidence>
<dbReference type="InterPro" id="IPR003959">
    <property type="entry name" value="ATPase_AAA_core"/>
</dbReference>
<dbReference type="Gene3D" id="1.20.5.5270">
    <property type="match status" value="1"/>
</dbReference>
<comment type="induction">
    <text evidence="9">By heat shock.</text>
</comment>
<dbReference type="InterPro" id="IPR054594">
    <property type="entry name" value="Lon_lid"/>
</dbReference>
<dbReference type="PROSITE" id="PS51787">
    <property type="entry name" value="LON_N"/>
    <property type="match status" value="1"/>
</dbReference>
<comment type="subunit">
    <text evidence="9 10">Homohexamer. Organized in a ring with a central cavity.</text>
</comment>
<dbReference type="HAMAP" id="MF_01973">
    <property type="entry name" value="lon_bact"/>
    <property type="match status" value="1"/>
</dbReference>
<feature type="active site" evidence="9 11">
    <location>
        <position position="683"/>
    </location>
</feature>
<evidence type="ECO:0000256" key="1">
    <source>
        <dbReference type="ARBA" id="ARBA00004496"/>
    </source>
</evidence>
<accession>A0A9D0YUD2</accession>
<evidence type="ECO:0000256" key="9">
    <source>
        <dbReference type="HAMAP-Rule" id="MF_01973"/>
    </source>
</evidence>
<dbReference type="FunFam" id="3.40.50.300:FF:000382">
    <property type="entry name" value="Lon protease homolog 2, peroxisomal"/>
    <property type="match status" value="1"/>
</dbReference>
<evidence type="ECO:0000256" key="2">
    <source>
        <dbReference type="ARBA" id="ARBA00022490"/>
    </source>
</evidence>
<dbReference type="InterPro" id="IPR008269">
    <property type="entry name" value="Lon_proteolytic"/>
</dbReference>
<dbReference type="SMART" id="SM00464">
    <property type="entry name" value="LON"/>
    <property type="match status" value="1"/>
</dbReference>
<dbReference type="InterPro" id="IPR004815">
    <property type="entry name" value="Lon_bac/euk-typ"/>
</dbReference>
<dbReference type="InterPro" id="IPR027417">
    <property type="entry name" value="P-loop_NTPase"/>
</dbReference>
<feature type="domain" description="Lon proteolytic" evidence="15">
    <location>
        <begin position="596"/>
        <end position="777"/>
    </location>
</feature>
<dbReference type="Gene3D" id="1.10.8.60">
    <property type="match status" value="1"/>
</dbReference>
<comment type="subcellular location">
    <subcellularLocation>
        <location evidence="1 9 10">Cytoplasm</location>
    </subcellularLocation>
</comment>
<dbReference type="SUPFAM" id="SSF88697">
    <property type="entry name" value="PUA domain-like"/>
    <property type="match status" value="1"/>
</dbReference>
<dbReference type="GO" id="GO:0004252">
    <property type="term" value="F:serine-type endopeptidase activity"/>
    <property type="evidence" value="ECO:0007669"/>
    <property type="project" value="UniProtKB-UniRule"/>
</dbReference>
<dbReference type="InterPro" id="IPR008268">
    <property type="entry name" value="Peptidase_S16_AS"/>
</dbReference>
<sequence length="804" mass="89455">MSETIHEREIVAMPALALRAITVFPHLLLHFDVGREFSIRALEQAMTGNREIFLVTQKDLAAENPAQEHLYQVGTVATIKQILRLPDNNVRVMVEGKQRGKMLQLLTTEPYLTAELELLEEEPTARENTPRTEALIRQIYSMVERYTELSDRVSPELYLKLLASDDPVYIADYTAQNLPLRFEDKQLILEELRPAKRLEKLVRILAREVEILQVESELEGKVQEQMAENQRDYYMREQLKVLQRELGDRGDGDEIAEYRERVAKAKLPDEVREKLLKEIKHLEKQPYGSAEASVLRGYLDTCLELPWTVKTRERANVAAVSKVLEADHYGMEKVKERILEFVAVKQLSPNLKGQVLCLVGPPGVGKTSIAMSVARAMNRKLARISLGGVHDEAEIRGHRKTYVGAMPGRIIAGIRQAGSVNPVLVLDELDKVGSDHRGDPSAALLEVLDVHQNATFRDHYLEMPFDLSEVLFIATANTTDTIPRPLLDRMEIIELGSYTDEEKVQIAKRHLWPKELKAHGLTRTQVKLNDQALHQIISGYTRESGVRRLERLLDKLCRKSAMKLVREECKSVHITPDNLSDFLGTRRYAKDKAAGQPQVGVVNGLAWTSVGGEILEVEVNVVEGTGKVELTGNLGDVMKESARAALSFIRSRVSQLGLSGTFYKDKDIHVHFPEGAVPKDGPSAGIAITTAMVSALTGTPVRGDVAMTGEITLRGRVLAIGGLKEKTMAALRNGMSTVILPEDNMKDLEEIDPLVRESLKFIPVSQADQVLACALVSDGQPLKAPDAVLPPEAKTPGTAVNLCQ</sequence>
<dbReference type="AlphaFoldDB" id="A0A9D0YUD2"/>
<keyword evidence="2 9" id="KW-0963">Cytoplasm</keyword>
<evidence type="ECO:0000256" key="11">
    <source>
        <dbReference type="PIRSR" id="PIRSR001174-1"/>
    </source>
</evidence>
<evidence type="ECO:0000256" key="3">
    <source>
        <dbReference type="ARBA" id="ARBA00022670"/>
    </source>
</evidence>
<dbReference type="PROSITE" id="PS51786">
    <property type="entry name" value="LON_PROTEOLYTIC"/>
    <property type="match status" value="1"/>
</dbReference>
<dbReference type="SUPFAM" id="SSF52540">
    <property type="entry name" value="P-loop containing nucleoside triphosphate hydrolases"/>
    <property type="match status" value="1"/>
</dbReference>
<evidence type="ECO:0000259" key="15">
    <source>
        <dbReference type="PROSITE" id="PS51786"/>
    </source>
</evidence>
<dbReference type="CDD" id="cd19500">
    <property type="entry name" value="RecA-like_Lon"/>
    <property type="match status" value="1"/>
</dbReference>
<feature type="binding site" evidence="9 12">
    <location>
        <begin position="360"/>
        <end position="367"/>
    </location>
    <ligand>
        <name>ATP</name>
        <dbReference type="ChEBI" id="CHEBI:30616"/>
    </ligand>
</feature>
<name>A0A9D0YUD2_9FIRM</name>
<evidence type="ECO:0000256" key="6">
    <source>
        <dbReference type="ARBA" id="ARBA00022825"/>
    </source>
</evidence>
<dbReference type="Pfam" id="PF05362">
    <property type="entry name" value="Lon_C"/>
    <property type="match status" value="1"/>
</dbReference>
<dbReference type="Gene3D" id="3.40.50.300">
    <property type="entry name" value="P-loop containing nucleotide triphosphate hydrolases"/>
    <property type="match status" value="1"/>
</dbReference>
<dbReference type="EC" id="3.4.21.53" evidence="9 10"/>
<dbReference type="GO" id="GO:0004176">
    <property type="term" value="F:ATP-dependent peptidase activity"/>
    <property type="evidence" value="ECO:0007669"/>
    <property type="project" value="UniProtKB-UniRule"/>
</dbReference>
<evidence type="ECO:0000256" key="8">
    <source>
        <dbReference type="ARBA" id="ARBA00023016"/>
    </source>
</evidence>
<dbReference type="Gene3D" id="1.20.58.1480">
    <property type="match status" value="1"/>
</dbReference>
<dbReference type="GO" id="GO:0005737">
    <property type="term" value="C:cytoplasm"/>
    <property type="evidence" value="ECO:0007669"/>
    <property type="project" value="UniProtKB-SubCell"/>
</dbReference>
<reference evidence="17" key="2">
    <citation type="journal article" date="2021" name="PeerJ">
        <title>Extensive microbial diversity within the chicken gut microbiome revealed by metagenomics and culture.</title>
        <authorList>
            <person name="Gilroy R."/>
            <person name="Ravi A."/>
            <person name="Getino M."/>
            <person name="Pursley I."/>
            <person name="Horton D.L."/>
            <person name="Alikhan N.F."/>
            <person name="Baker D."/>
            <person name="Gharbi K."/>
            <person name="Hall N."/>
            <person name="Watson M."/>
            <person name="Adriaenssens E.M."/>
            <person name="Foster-Nyarko E."/>
            <person name="Jarju S."/>
            <person name="Secka A."/>
            <person name="Antonio M."/>
            <person name="Oren A."/>
            <person name="Chaudhuri R.R."/>
            <person name="La Ragione R."/>
            <person name="Hildebrand F."/>
            <person name="Pallen M.J."/>
        </authorList>
    </citation>
    <scope>NUCLEOTIDE SEQUENCE</scope>
    <source>
        <strain evidence="17">ChiGjej2B2-12916</strain>
    </source>
</reference>
<dbReference type="InterPro" id="IPR020568">
    <property type="entry name" value="Ribosomal_Su5_D2-typ_SF"/>
</dbReference>
<dbReference type="GO" id="GO:0043565">
    <property type="term" value="F:sequence-specific DNA binding"/>
    <property type="evidence" value="ECO:0007669"/>
    <property type="project" value="UniProtKB-UniRule"/>
</dbReference>
<protein>
    <recommendedName>
        <fullName evidence="9 10">Lon protease</fullName>
        <ecNumber evidence="9 10">3.4.21.53</ecNumber>
    </recommendedName>
    <alternativeName>
        <fullName evidence="9">ATP-dependent protease La</fullName>
    </alternativeName>
</protein>
<comment type="similarity">
    <text evidence="9 10 13 14">Belongs to the peptidase S16 family.</text>
</comment>
<evidence type="ECO:0000256" key="4">
    <source>
        <dbReference type="ARBA" id="ARBA00022741"/>
    </source>
</evidence>
<comment type="catalytic activity">
    <reaction evidence="9 10 13">
        <text>Hydrolysis of proteins in presence of ATP.</text>
        <dbReference type="EC" id="3.4.21.53"/>
    </reaction>
</comment>
<dbReference type="GO" id="GO:0006515">
    <property type="term" value="P:protein quality control for misfolded or incompletely synthesized proteins"/>
    <property type="evidence" value="ECO:0007669"/>
    <property type="project" value="UniProtKB-UniRule"/>
</dbReference>
<reference evidence="17" key="1">
    <citation type="submission" date="2020-10" db="EMBL/GenBank/DDBJ databases">
        <authorList>
            <person name="Gilroy R."/>
        </authorList>
    </citation>
    <scope>NUCLEOTIDE SEQUENCE</scope>
    <source>
        <strain evidence="17">ChiGjej2B2-12916</strain>
    </source>
</reference>
<evidence type="ECO:0000256" key="7">
    <source>
        <dbReference type="ARBA" id="ARBA00022840"/>
    </source>
</evidence>
<keyword evidence="7 9" id="KW-0067">ATP-binding</keyword>
<organism evidence="17 18">
    <name type="scientific">Candidatus Enterenecus faecium</name>
    <dbReference type="NCBI Taxonomy" id="2840780"/>
    <lineage>
        <taxon>Bacteria</taxon>
        <taxon>Bacillati</taxon>
        <taxon>Bacillota</taxon>
        <taxon>Clostridia</taxon>
        <taxon>Eubacteriales</taxon>
        <taxon>Candidatus Enterenecus</taxon>
    </lineage>
</organism>
<dbReference type="GO" id="GO:0005524">
    <property type="term" value="F:ATP binding"/>
    <property type="evidence" value="ECO:0007669"/>
    <property type="project" value="UniProtKB-UniRule"/>
</dbReference>
<comment type="caution">
    <text evidence="17">The sequence shown here is derived from an EMBL/GenBank/DDBJ whole genome shotgun (WGS) entry which is preliminary data.</text>
</comment>
<dbReference type="PRINTS" id="PR00830">
    <property type="entry name" value="ENDOLAPTASE"/>
</dbReference>
<evidence type="ECO:0000259" key="16">
    <source>
        <dbReference type="PROSITE" id="PS51787"/>
    </source>
</evidence>
<dbReference type="InterPro" id="IPR027543">
    <property type="entry name" value="Lon_bac"/>
</dbReference>
<dbReference type="EMBL" id="DVFO01000089">
    <property type="protein sequence ID" value="HIQ61546.1"/>
    <property type="molecule type" value="Genomic_DNA"/>
</dbReference>
<dbReference type="InterPro" id="IPR003111">
    <property type="entry name" value="Lon_prtase_N"/>
</dbReference>
<dbReference type="Proteomes" id="UP000886879">
    <property type="component" value="Unassembled WGS sequence"/>
</dbReference>
<dbReference type="GO" id="GO:0016887">
    <property type="term" value="F:ATP hydrolysis activity"/>
    <property type="evidence" value="ECO:0007669"/>
    <property type="project" value="UniProtKB-UniRule"/>
</dbReference>
<evidence type="ECO:0000256" key="13">
    <source>
        <dbReference type="PROSITE-ProRule" id="PRU01122"/>
    </source>
</evidence>
<keyword evidence="3 9" id="KW-0645">Protease</keyword>
<dbReference type="InterPro" id="IPR027065">
    <property type="entry name" value="Lon_Prtase"/>
</dbReference>
<feature type="domain" description="Lon N-terminal" evidence="16">
    <location>
        <begin position="13"/>
        <end position="209"/>
    </location>
</feature>
<dbReference type="PIRSF" id="PIRSF001174">
    <property type="entry name" value="Lon_proteas"/>
    <property type="match status" value="1"/>
</dbReference>
<keyword evidence="6 9" id="KW-0720">Serine protease</keyword>
<dbReference type="InterPro" id="IPR015947">
    <property type="entry name" value="PUA-like_sf"/>
</dbReference>
<dbReference type="Pfam" id="PF22667">
    <property type="entry name" value="Lon_lid"/>
    <property type="match status" value="1"/>
</dbReference>
<dbReference type="NCBIfam" id="TIGR00763">
    <property type="entry name" value="lon"/>
    <property type="match status" value="1"/>
</dbReference>
<keyword evidence="5 9" id="KW-0378">Hydrolase</keyword>